<dbReference type="Gene3D" id="3.10.20.90">
    <property type="entry name" value="Phosphatidylinositol 3-kinase Catalytic Subunit, Chain A, domain 1"/>
    <property type="match status" value="1"/>
</dbReference>
<name>A0A9W7BSY6_9STRA</name>
<dbReference type="AlphaFoldDB" id="A0A9W7BSY6"/>
<feature type="signal peptide" evidence="2">
    <location>
        <begin position="1"/>
        <end position="19"/>
    </location>
</feature>
<proteinExistence type="predicted"/>
<keyword evidence="5" id="KW-1185">Reference proteome</keyword>
<dbReference type="PANTHER" id="PTHR10666">
    <property type="entry name" value="UBIQUITIN"/>
    <property type="match status" value="1"/>
</dbReference>
<dbReference type="SMART" id="SM00213">
    <property type="entry name" value="UBQ"/>
    <property type="match status" value="1"/>
</dbReference>
<dbReference type="Proteomes" id="UP001165085">
    <property type="component" value="Unassembled WGS sequence"/>
</dbReference>
<sequence>MKLLTIVSVFLLTVHAALARGWDAKRSLFSGRAFTTSASSCSLPNPLSPALFELRGGMQLFVKTLQGKTVSIEVEEGESIEDVKAKISEKEGIPPEQQRLIFGGQQLQDGKTIDDYDLGDDATLHLVLRLRGGFRSIVRALSGGRLCGEFEVDEAFVRKHAKLSQEEMQLVKNFIAQGVVTSSDTKKKRKNTQNKGKGALSEEFADTYLQEVFYKIKEDPFKKKKDTRFLETLVSGKDTPDKSSNKPGRLIAPDGKRTKLSKFYHSDYSGKLGEALEKMKLVR</sequence>
<evidence type="ECO:0000313" key="5">
    <source>
        <dbReference type="Proteomes" id="UP001165085"/>
    </source>
</evidence>
<keyword evidence="2" id="KW-0732">Signal</keyword>
<feature type="region of interest" description="Disordered" evidence="1">
    <location>
        <begin position="235"/>
        <end position="257"/>
    </location>
</feature>
<dbReference type="SUPFAM" id="SSF54236">
    <property type="entry name" value="Ubiquitin-like"/>
    <property type="match status" value="1"/>
</dbReference>
<evidence type="ECO:0000313" key="4">
    <source>
        <dbReference type="EMBL" id="GMH93495.1"/>
    </source>
</evidence>
<dbReference type="PROSITE" id="PS50053">
    <property type="entry name" value="UBIQUITIN_2"/>
    <property type="match status" value="1"/>
</dbReference>
<dbReference type="Pfam" id="PF00240">
    <property type="entry name" value="ubiquitin"/>
    <property type="match status" value="1"/>
</dbReference>
<dbReference type="InterPro" id="IPR019954">
    <property type="entry name" value="Ubiquitin_CS"/>
</dbReference>
<organism evidence="4 5">
    <name type="scientific">Triparma strigata</name>
    <dbReference type="NCBI Taxonomy" id="1606541"/>
    <lineage>
        <taxon>Eukaryota</taxon>
        <taxon>Sar</taxon>
        <taxon>Stramenopiles</taxon>
        <taxon>Ochrophyta</taxon>
        <taxon>Bolidophyceae</taxon>
        <taxon>Parmales</taxon>
        <taxon>Triparmaceae</taxon>
        <taxon>Triparma</taxon>
    </lineage>
</organism>
<dbReference type="EMBL" id="BRXY01000414">
    <property type="protein sequence ID" value="GMH93495.1"/>
    <property type="molecule type" value="Genomic_DNA"/>
</dbReference>
<dbReference type="InterPro" id="IPR000626">
    <property type="entry name" value="Ubiquitin-like_dom"/>
</dbReference>
<feature type="chain" id="PRO_5040912195" description="Ubiquitin-like domain-containing protein" evidence="2">
    <location>
        <begin position="20"/>
        <end position="283"/>
    </location>
</feature>
<feature type="domain" description="Ubiquitin-like" evidence="3">
    <location>
        <begin position="58"/>
        <end position="133"/>
    </location>
</feature>
<evidence type="ECO:0000256" key="2">
    <source>
        <dbReference type="SAM" id="SignalP"/>
    </source>
</evidence>
<gene>
    <name evidence="4" type="ORF">TrST_g8405</name>
</gene>
<evidence type="ECO:0000259" key="3">
    <source>
        <dbReference type="PROSITE" id="PS50053"/>
    </source>
</evidence>
<protein>
    <recommendedName>
        <fullName evidence="3">Ubiquitin-like domain-containing protein</fullName>
    </recommendedName>
</protein>
<accession>A0A9W7BSY6</accession>
<dbReference type="PROSITE" id="PS00299">
    <property type="entry name" value="UBIQUITIN_1"/>
    <property type="match status" value="1"/>
</dbReference>
<dbReference type="InterPro" id="IPR050158">
    <property type="entry name" value="Ubiquitin_ubiquitin-like"/>
</dbReference>
<dbReference type="InterPro" id="IPR029071">
    <property type="entry name" value="Ubiquitin-like_domsf"/>
</dbReference>
<dbReference type="FunFam" id="3.10.20.90:FF:000160">
    <property type="entry name" value="Polyubiquitin-C"/>
    <property type="match status" value="1"/>
</dbReference>
<dbReference type="OrthoDB" id="419317at2759"/>
<dbReference type="InterPro" id="IPR019956">
    <property type="entry name" value="Ubiquitin_dom"/>
</dbReference>
<comment type="caution">
    <text evidence="4">The sequence shown here is derived from an EMBL/GenBank/DDBJ whole genome shotgun (WGS) entry which is preliminary data.</text>
</comment>
<reference evidence="5" key="1">
    <citation type="journal article" date="2023" name="Commun. Biol.">
        <title>Genome analysis of Parmales, the sister group of diatoms, reveals the evolutionary specialization of diatoms from phago-mixotrophs to photoautotrophs.</title>
        <authorList>
            <person name="Ban H."/>
            <person name="Sato S."/>
            <person name="Yoshikawa S."/>
            <person name="Yamada K."/>
            <person name="Nakamura Y."/>
            <person name="Ichinomiya M."/>
            <person name="Sato N."/>
            <person name="Blanc-Mathieu R."/>
            <person name="Endo H."/>
            <person name="Kuwata A."/>
            <person name="Ogata H."/>
        </authorList>
    </citation>
    <scope>NUCLEOTIDE SEQUENCE [LARGE SCALE GENOMIC DNA]</scope>
    <source>
        <strain evidence="5">NIES 3701</strain>
    </source>
</reference>
<evidence type="ECO:0000256" key="1">
    <source>
        <dbReference type="SAM" id="MobiDB-lite"/>
    </source>
</evidence>
<dbReference type="PRINTS" id="PR00348">
    <property type="entry name" value="UBIQUITIN"/>
</dbReference>